<keyword evidence="4" id="KW-0378">Hydrolase</keyword>
<protein>
    <submittedName>
        <fullName evidence="4">Aminopeptidase YwaD</fullName>
        <ecNumber evidence="4">3.4.11.6</ecNumber>
    </submittedName>
</protein>
<evidence type="ECO:0000256" key="2">
    <source>
        <dbReference type="SAM" id="SignalP"/>
    </source>
</evidence>
<evidence type="ECO:0000313" key="5">
    <source>
        <dbReference type="Proteomes" id="UP000237968"/>
    </source>
</evidence>
<dbReference type="PANTHER" id="PTHR12147:SF26">
    <property type="entry name" value="PEPTIDASE M28 DOMAIN-CONTAINING PROTEIN"/>
    <property type="match status" value="1"/>
</dbReference>
<dbReference type="GO" id="GO:0004177">
    <property type="term" value="F:aminopeptidase activity"/>
    <property type="evidence" value="ECO:0007669"/>
    <property type="project" value="UniProtKB-KW"/>
</dbReference>
<dbReference type="Pfam" id="PF04389">
    <property type="entry name" value="Peptidase_M28"/>
    <property type="match status" value="1"/>
</dbReference>
<reference evidence="4 5" key="1">
    <citation type="submission" date="2018-03" db="EMBL/GenBank/DDBJ databases">
        <title>Draft Genome Sequences of the Obligatory Marine Myxobacteria Enhygromyxa salina SWB005.</title>
        <authorList>
            <person name="Poehlein A."/>
            <person name="Moghaddam J.A."/>
            <person name="Harms H."/>
            <person name="Alanjari M."/>
            <person name="Koenig G.M."/>
            <person name="Daniel R."/>
            <person name="Schaeberle T.F."/>
        </authorList>
    </citation>
    <scope>NUCLEOTIDE SEQUENCE [LARGE SCALE GENOMIC DNA]</scope>
    <source>
        <strain evidence="4 5">SWB005</strain>
    </source>
</reference>
<keyword evidence="4" id="KW-0645">Protease</keyword>
<feature type="signal peptide" evidence="2">
    <location>
        <begin position="1"/>
        <end position="19"/>
    </location>
</feature>
<dbReference type="AlphaFoldDB" id="A0A2S9XJY0"/>
<sequence length="343" mass="36778">MRTALFLLAGALMSGGCHAEGQPPKPTVAEPTVAEPTVAEPTVAEPRERAPDPELVAALRGHVQVLAGEIGGRGIGPGDAGTSTLDAAAAYLRQQWTAQGYEVHAQAYTVGEQQVENLFVRVPGRSPALVVVGAHYDTCDGNPGADDNASGVAALLELSRRLAATEPERTLHLVAFANEEPPYFKDPQTMGSAVHARALREQGEEVEAMLSLESIGYFSDVRGSQHYPAILAPLYPETGDFVAVVGKNGSRPLVRRVVRGLETHGPIPVESIAAPASITGIDWSDHWSFWREGWAQAVMVTDTATYRNPNYHEMSDLPETLDYRRLALVTEALEATIRELAGS</sequence>
<dbReference type="InterPro" id="IPR007484">
    <property type="entry name" value="Peptidase_M28"/>
</dbReference>
<evidence type="ECO:0000313" key="4">
    <source>
        <dbReference type="EMBL" id="PRP93188.1"/>
    </source>
</evidence>
<feature type="domain" description="Peptidase M28" evidence="3">
    <location>
        <begin position="117"/>
        <end position="333"/>
    </location>
</feature>
<dbReference type="Gene3D" id="3.40.630.10">
    <property type="entry name" value="Zn peptidases"/>
    <property type="match status" value="1"/>
</dbReference>
<organism evidence="4 5">
    <name type="scientific">Enhygromyxa salina</name>
    <dbReference type="NCBI Taxonomy" id="215803"/>
    <lineage>
        <taxon>Bacteria</taxon>
        <taxon>Pseudomonadati</taxon>
        <taxon>Myxococcota</taxon>
        <taxon>Polyangia</taxon>
        <taxon>Nannocystales</taxon>
        <taxon>Nannocystaceae</taxon>
        <taxon>Enhygromyxa</taxon>
    </lineage>
</organism>
<feature type="region of interest" description="Disordered" evidence="1">
    <location>
        <begin position="18"/>
        <end position="50"/>
    </location>
</feature>
<gene>
    <name evidence="4" type="primary">ywaD_2</name>
    <name evidence="4" type="ORF">ENSA5_44550</name>
</gene>
<dbReference type="InterPro" id="IPR045175">
    <property type="entry name" value="M28_fam"/>
</dbReference>
<keyword evidence="2" id="KW-0732">Signal</keyword>
<dbReference type="PROSITE" id="PS51257">
    <property type="entry name" value="PROKAR_LIPOPROTEIN"/>
    <property type="match status" value="1"/>
</dbReference>
<dbReference type="RefSeq" id="WP_106393728.1">
    <property type="nucleotide sequence ID" value="NZ_PVNK01000190.1"/>
</dbReference>
<evidence type="ECO:0000256" key="1">
    <source>
        <dbReference type="SAM" id="MobiDB-lite"/>
    </source>
</evidence>
<dbReference type="GO" id="GO:0006508">
    <property type="term" value="P:proteolysis"/>
    <property type="evidence" value="ECO:0007669"/>
    <property type="project" value="InterPro"/>
</dbReference>
<dbReference type="EC" id="3.4.11.6" evidence="4"/>
<dbReference type="EMBL" id="PVNK01000190">
    <property type="protein sequence ID" value="PRP93188.1"/>
    <property type="molecule type" value="Genomic_DNA"/>
</dbReference>
<dbReference type="GO" id="GO:0008235">
    <property type="term" value="F:metalloexopeptidase activity"/>
    <property type="evidence" value="ECO:0007669"/>
    <property type="project" value="InterPro"/>
</dbReference>
<dbReference type="PANTHER" id="PTHR12147">
    <property type="entry name" value="METALLOPEPTIDASE M28 FAMILY MEMBER"/>
    <property type="match status" value="1"/>
</dbReference>
<accession>A0A2S9XJY0</accession>
<keyword evidence="5" id="KW-1185">Reference proteome</keyword>
<name>A0A2S9XJY0_9BACT</name>
<dbReference type="SUPFAM" id="SSF53187">
    <property type="entry name" value="Zn-dependent exopeptidases"/>
    <property type="match status" value="1"/>
</dbReference>
<comment type="caution">
    <text evidence="4">The sequence shown here is derived from an EMBL/GenBank/DDBJ whole genome shotgun (WGS) entry which is preliminary data.</text>
</comment>
<evidence type="ECO:0000259" key="3">
    <source>
        <dbReference type="Pfam" id="PF04389"/>
    </source>
</evidence>
<dbReference type="OrthoDB" id="9789219at2"/>
<feature type="chain" id="PRO_5015606363" evidence="2">
    <location>
        <begin position="20"/>
        <end position="343"/>
    </location>
</feature>
<keyword evidence="4" id="KW-0031">Aminopeptidase</keyword>
<dbReference type="Proteomes" id="UP000237968">
    <property type="component" value="Unassembled WGS sequence"/>
</dbReference>
<proteinExistence type="predicted"/>